<evidence type="ECO:0000256" key="4">
    <source>
        <dbReference type="ARBA" id="ARBA00022553"/>
    </source>
</evidence>
<evidence type="ECO:0000256" key="10">
    <source>
        <dbReference type="ARBA" id="ARBA00030962"/>
    </source>
</evidence>
<dbReference type="CDD" id="cd00211">
    <property type="entry name" value="PTS_IIA_fru"/>
    <property type="match status" value="1"/>
</dbReference>
<evidence type="ECO:0000256" key="3">
    <source>
        <dbReference type="ARBA" id="ARBA00022448"/>
    </source>
</evidence>
<dbReference type="EMBL" id="JAHLOQ010000032">
    <property type="protein sequence ID" value="MBU5336904.1"/>
    <property type="molecule type" value="Genomic_DNA"/>
</dbReference>
<organism evidence="12 13">
    <name type="scientific">Intestinibacter bartlettii</name>
    <dbReference type="NCBI Taxonomy" id="261299"/>
    <lineage>
        <taxon>Bacteria</taxon>
        <taxon>Bacillati</taxon>
        <taxon>Bacillota</taxon>
        <taxon>Clostridia</taxon>
        <taxon>Peptostreptococcales</taxon>
        <taxon>Peptostreptococcaceae</taxon>
        <taxon>Intestinibacter</taxon>
    </lineage>
</organism>
<comment type="function">
    <text evidence="1">The phosphoenolpyruvate-dependent sugar phosphotransferase system (sugar PTS), a major carbohydrate active transport system, catalyzes the phosphorylation of incoming sugar substrates concomitantly with their translocation across the cell membrane. The enzyme II CmtAB PTS system is involved in D-mannitol transport.</text>
</comment>
<reference evidence="12 13" key="1">
    <citation type="submission" date="2021-06" db="EMBL/GenBank/DDBJ databases">
        <authorList>
            <person name="Sun Q."/>
            <person name="Li D."/>
        </authorList>
    </citation>
    <scope>NUCLEOTIDE SEQUENCE [LARGE SCALE GENOMIC DNA]</scope>
    <source>
        <strain evidence="12 13">N19</strain>
    </source>
</reference>
<evidence type="ECO:0000313" key="12">
    <source>
        <dbReference type="EMBL" id="MBU5336904.1"/>
    </source>
</evidence>
<evidence type="ECO:0000256" key="9">
    <source>
        <dbReference type="ARBA" id="ARBA00030956"/>
    </source>
</evidence>
<comment type="caution">
    <text evidence="12">The sequence shown here is derived from an EMBL/GenBank/DDBJ whole genome shotgun (WGS) entry which is preliminary data.</text>
</comment>
<evidence type="ECO:0000256" key="1">
    <source>
        <dbReference type="ARBA" id="ARBA00002434"/>
    </source>
</evidence>
<keyword evidence="3" id="KW-0813">Transport</keyword>
<feature type="domain" description="PTS EIIA type-2" evidence="11">
    <location>
        <begin position="3"/>
        <end position="140"/>
    </location>
</feature>
<dbReference type="InterPro" id="IPR002178">
    <property type="entry name" value="PTS_EIIA_type-2_dom"/>
</dbReference>
<keyword evidence="5 12" id="KW-0762">Sugar transport</keyword>
<keyword evidence="13" id="KW-1185">Reference proteome</keyword>
<keyword evidence="6" id="KW-0808">Transferase</keyword>
<name>A0ABS6DYQ0_9FIRM</name>
<protein>
    <recommendedName>
        <fullName evidence="2">Mannitol-specific phosphotransferase enzyme IIA component</fullName>
    </recommendedName>
    <alternativeName>
        <fullName evidence="9">EIIA</fullName>
    </alternativeName>
    <alternativeName>
        <fullName evidence="10">EIII</fullName>
    </alternativeName>
    <alternativeName>
        <fullName evidence="8">PTS system mannitol-specific EIIA component</fullName>
    </alternativeName>
</protein>
<proteinExistence type="predicted"/>
<accession>A0ABS6DYQ0</accession>
<dbReference type="Proteomes" id="UP001196301">
    <property type="component" value="Unassembled WGS sequence"/>
</dbReference>
<keyword evidence="7" id="KW-0598">Phosphotransferase system</keyword>
<evidence type="ECO:0000313" key="13">
    <source>
        <dbReference type="Proteomes" id="UP001196301"/>
    </source>
</evidence>
<dbReference type="RefSeq" id="WP_216570859.1">
    <property type="nucleotide sequence ID" value="NZ_JAHLOQ010000032.1"/>
</dbReference>
<dbReference type="InterPro" id="IPR050893">
    <property type="entry name" value="Sugar_PTS"/>
</dbReference>
<evidence type="ECO:0000256" key="5">
    <source>
        <dbReference type="ARBA" id="ARBA00022597"/>
    </source>
</evidence>
<dbReference type="Pfam" id="PF00359">
    <property type="entry name" value="PTS_EIIA_2"/>
    <property type="match status" value="1"/>
</dbReference>
<sequence>MSNVLVKENIVLGLDSVTREESIVLAGKKLVERGYVNEGYVDAMLEREKTMSTNMGLGFAIPHGVNEAKKEIKESGIVILQFPNGVEYGDSTVYLVIGIAGKGNEHLDILSKIAISLDDELVEKLKDSTNVDDFLNIFAE</sequence>
<evidence type="ECO:0000259" key="11">
    <source>
        <dbReference type="PROSITE" id="PS51094"/>
    </source>
</evidence>
<dbReference type="PANTHER" id="PTHR30181:SF2">
    <property type="entry name" value="PTS SYSTEM MANNITOL-SPECIFIC EIICBA COMPONENT"/>
    <property type="match status" value="1"/>
</dbReference>
<dbReference type="PANTHER" id="PTHR30181">
    <property type="entry name" value="MANNITOL PERMEASE IIC COMPONENT"/>
    <property type="match status" value="1"/>
</dbReference>
<evidence type="ECO:0000256" key="6">
    <source>
        <dbReference type="ARBA" id="ARBA00022679"/>
    </source>
</evidence>
<keyword evidence="4" id="KW-0597">Phosphoprotein</keyword>
<evidence type="ECO:0000256" key="8">
    <source>
        <dbReference type="ARBA" id="ARBA00029908"/>
    </source>
</evidence>
<evidence type="ECO:0000256" key="2">
    <source>
        <dbReference type="ARBA" id="ARBA00014783"/>
    </source>
</evidence>
<evidence type="ECO:0000256" key="7">
    <source>
        <dbReference type="ARBA" id="ARBA00022683"/>
    </source>
</evidence>
<gene>
    <name evidence="12" type="ORF">KQI20_10675</name>
</gene>
<dbReference type="PROSITE" id="PS51094">
    <property type="entry name" value="PTS_EIIA_TYPE_2"/>
    <property type="match status" value="1"/>
</dbReference>